<sequence>MKIFIDSGHGGSDPGAVGNGLREKDITLAISLKQRDLFQKLGHQVKLSRASDQTVSLGARTSAANAWGADVFISNHINAGGGEGEEVWCSIYGGKGREYATRVENNLSNIFKSRGVKTKRGRNGDYFHVIKASHMPAILNEFGFIDSIKDAGKLKDYSVLERCAEAVVYGVLNLPLDYVTEKEEEKKQEETIVNTITSKPQFKKYLRYRRPYMTGIEVKIMQSRLNELGFKPGIIDGVFGSKTLNAIKAFQKSKRILVDGIVGPQTWSYLF</sequence>
<dbReference type="SUPFAM" id="SSF47090">
    <property type="entry name" value="PGBD-like"/>
    <property type="match status" value="1"/>
</dbReference>
<dbReference type="PANTHER" id="PTHR30404">
    <property type="entry name" value="N-ACETYLMURAMOYL-L-ALANINE AMIDASE"/>
    <property type="match status" value="1"/>
</dbReference>
<dbReference type="InterPro" id="IPR036365">
    <property type="entry name" value="PGBD-like_sf"/>
</dbReference>
<dbReference type="SMART" id="SM00646">
    <property type="entry name" value="Ami_3"/>
    <property type="match status" value="1"/>
</dbReference>
<dbReference type="InterPro" id="IPR002508">
    <property type="entry name" value="MurNAc-LAA_cat"/>
</dbReference>
<reference evidence="3 4" key="1">
    <citation type="submission" date="2016-11" db="EMBL/GenBank/DDBJ databases">
        <authorList>
            <person name="Jaros S."/>
            <person name="Januszkiewicz K."/>
            <person name="Wedrychowicz H."/>
        </authorList>
    </citation>
    <scope>NUCLEOTIDE SEQUENCE [LARGE SCALE GENOMIC DNA]</scope>
    <source>
        <strain evidence="3 4">DSM 8605</strain>
    </source>
</reference>
<dbReference type="Proteomes" id="UP000184447">
    <property type="component" value="Unassembled WGS sequence"/>
</dbReference>
<dbReference type="GO" id="GO:0009253">
    <property type="term" value="P:peptidoglycan catabolic process"/>
    <property type="evidence" value="ECO:0007669"/>
    <property type="project" value="InterPro"/>
</dbReference>
<organism evidence="3 4">
    <name type="scientific">Clostridium grantii DSM 8605</name>
    <dbReference type="NCBI Taxonomy" id="1121316"/>
    <lineage>
        <taxon>Bacteria</taxon>
        <taxon>Bacillati</taxon>
        <taxon>Bacillota</taxon>
        <taxon>Clostridia</taxon>
        <taxon>Eubacteriales</taxon>
        <taxon>Clostridiaceae</taxon>
        <taxon>Clostridium</taxon>
    </lineage>
</organism>
<dbReference type="InterPro" id="IPR050695">
    <property type="entry name" value="N-acetylmuramoyl_amidase_3"/>
</dbReference>
<dbReference type="AlphaFoldDB" id="A0A1M5UKI1"/>
<dbReference type="CDD" id="cd02696">
    <property type="entry name" value="MurNAc-LAA"/>
    <property type="match status" value="1"/>
</dbReference>
<dbReference type="GO" id="GO:0030288">
    <property type="term" value="C:outer membrane-bounded periplasmic space"/>
    <property type="evidence" value="ECO:0007669"/>
    <property type="project" value="TreeGrafter"/>
</dbReference>
<dbReference type="Pfam" id="PF01471">
    <property type="entry name" value="PG_binding_1"/>
    <property type="match status" value="1"/>
</dbReference>
<evidence type="ECO:0000259" key="2">
    <source>
        <dbReference type="SMART" id="SM00646"/>
    </source>
</evidence>
<evidence type="ECO:0000256" key="1">
    <source>
        <dbReference type="ARBA" id="ARBA00022801"/>
    </source>
</evidence>
<dbReference type="SUPFAM" id="SSF53187">
    <property type="entry name" value="Zn-dependent exopeptidases"/>
    <property type="match status" value="1"/>
</dbReference>
<dbReference type="Gene3D" id="1.10.101.10">
    <property type="entry name" value="PGBD-like superfamily/PGBD"/>
    <property type="match status" value="1"/>
</dbReference>
<dbReference type="Gene3D" id="3.40.630.40">
    <property type="entry name" value="Zn-dependent exopeptidases"/>
    <property type="match status" value="1"/>
</dbReference>
<dbReference type="InterPro" id="IPR036366">
    <property type="entry name" value="PGBDSf"/>
</dbReference>
<gene>
    <name evidence="3" type="ORF">SAMN02745207_01782</name>
</gene>
<protein>
    <submittedName>
        <fullName evidence="3">Putative peptidoglycan binding domain-containing protein</fullName>
    </submittedName>
</protein>
<evidence type="ECO:0000313" key="3">
    <source>
        <dbReference type="EMBL" id="SHH63388.1"/>
    </source>
</evidence>
<dbReference type="InterPro" id="IPR002477">
    <property type="entry name" value="Peptidoglycan-bd-like"/>
</dbReference>
<feature type="domain" description="MurNAc-LAA" evidence="2">
    <location>
        <begin position="61"/>
        <end position="172"/>
    </location>
</feature>
<name>A0A1M5UKI1_9CLOT</name>
<dbReference type="OrthoDB" id="5344211at2"/>
<dbReference type="STRING" id="1121316.SAMN02745207_01782"/>
<keyword evidence="1" id="KW-0378">Hydrolase</keyword>
<evidence type="ECO:0000313" key="4">
    <source>
        <dbReference type="Proteomes" id="UP000184447"/>
    </source>
</evidence>
<keyword evidence="4" id="KW-1185">Reference proteome</keyword>
<dbReference type="RefSeq" id="WP_073338084.1">
    <property type="nucleotide sequence ID" value="NZ_FQXM01000008.1"/>
</dbReference>
<dbReference type="Pfam" id="PF01520">
    <property type="entry name" value="Amidase_3"/>
    <property type="match status" value="1"/>
</dbReference>
<dbReference type="PANTHER" id="PTHR30404:SF0">
    <property type="entry name" value="N-ACETYLMURAMOYL-L-ALANINE AMIDASE AMIC"/>
    <property type="match status" value="1"/>
</dbReference>
<proteinExistence type="predicted"/>
<dbReference type="GO" id="GO:0008745">
    <property type="term" value="F:N-acetylmuramoyl-L-alanine amidase activity"/>
    <property type="evidence" value="ECO:0007669"/>
    <property type="project" value="InterPro"/>
</dbReference>
<dbReference type="EMBL" id="FQXM01000008">
    <property type="protein sequence ID" value="SHH63388.1"/>
    <property type="molecule type" value="Genomic_DNA"/>
</dbReference>
<accession>A0A1M5UKI1</accession>